<dbReference type="InterPro" id="IPR007872">
    <property type="entry name" value="DPH_MB_dom"/>
</dbReference>
<feature type="domain" description="DPH-type MB" evidence="9">
    <location>
        <begin position="113"/>
        <end position="169"/>
    </location>
</feature>
<evidence type="ECO:0000313" key="10">
    <source>
        <dbReference type="EMBL" id="EGG14841.1"/>
    </source>
</evidence>
<dbReference type="EMBL" id="GL883027">
    <property type="protein sequence ID" value="EGG14841.1"/>
    <property type="molecule type" value="Genomic_DNA"/>
</dbReference>
<dbReference type="OMA" id="HANSFYD"/>
<dbReference type="PROSITE" id="PS51074">
    <property type="entry name" value="DPH_MB"/>
    <property type="match status" value="1"/>
</dbReference>
<gene>
    <name evidence="10" type="primary">dph3</name>
    <name evidence="10" type="ORF">DFA_10714</name>
</gene>
<dbReference type="InterPro" id="IPR036671">
    <property type="entry name" value="DPH_MB_sf"/>
</dbReference>
<evidence type="ECO:0000256" key="4">
    <source>
        <dbReference type="ARBA" id="ARBA00024032"/>
    </source>
</evidence>
<dbReference type="AlphaFoldDB" id="F4QB69"/>
<dbReference type="FunFam" id="3.10.660.10:FF:000001">
    <property type="entry name" value="Diphthamide biosynthesis 3"/>
    <property type="match status" value="1"/>
</dbReference>
<evidence type="ECO:0000256" key="3">
    <source>
        <dbReference type="ARBA" id="ARBA00023004"/>
    </source>
</evidence>
<comment type="similarity">
    <text evidence="4">Belongs to the DPH3 family.</text>
</comment>
<dbReference type="GO" id="GO:0017183">
    <property type="term" value="P:protein histidyl modification to diphthamide"/>
    <property type="evidence" value="ECO:0007669"/>
    <property type="project" value="InterPro"/>
</dbReference>
<keyword evidence="3" id="KW-0408">Iron</keyword>
<keyword evidence="11" id="KW-1185">Reference proteome</keyword>
<dbReference type="PANTHER" id="PTHR21454">
    <property type="entry name" value="DPH3 HOMOLOG-RELATED"/>
    <property type="match status" value="1"/>
</dbReference>
<keyword evidence="2" id="KW-0479">Metal-binding</keyword>
<evidence type="ECO:0000256" key="6">
    <source>
        <dbReference type="ARBA" id="ARBA00041070"/>
    </source>
</evidence>
<dbReference type="RefSeq" id="XP_004351357.1">
    <property type="nucleotide sequence ID" value="XM_004351305.1"/>
</dbReference>
<dbReference type="GeneID" id="14866788"/>
<comment type="pathway">
    <text evidence="1">Protein modification; peptidyl-diphthamide biosynthesis.</text>
</comment>
<evidence type="ECO:0000256" key="2">
    <source>
        <dbReference type="ARBA" id="ARBA00022723"/>
    </source>
</evidence>
<feature type="compositionally biased region" description="Polar residues" evidence="8">
    <location>
        <begin position="79"/>
        <end position="93"/>
    </location>
</feature>
<dbReference type="PANTHER" id="PTHR21454:SF31">
    <property type="entry name" value="DIPHTHAMIDE BIOSYNTHESIS PROTEIN 3"/>
    <property type="match status" value="1"/>
</dbReference>
<dbReference type="OrthoDB" id="66964at2759"/>
<dbReference type="Gene3D" id="3.10.660.10">
    <property type="entry name" value="DPH Zinc finger"/>
    <property type="match status" value="1"/>
</dbReference>
<evidence type="ECO:0000313" key="11">
    <source>
        <dbReference type="Proteomes" id="UP000007797"/>
    </source>
</evidence>
<comment type="catalytic activity">
    <reaction evidence="7">
        <text>2 [3Fe-4S](0)-[protein] + 2 Fe(2+)-[Dph3] + NADH = 2 [4Fe-4S](1+)-[protein] + 2 [Dph3] + NAD(+) + H(+)</text>
        <dbReference type="Rhea" id="RHEA:71239"/>
        <dbReference type="Rhea" id="RHEA-COMP:17997"/>
        <dbReference type="Rhea" id="RHEA-COMP:17998"/>
        <dbReference type="Rhea" id="RHEA-COMP:18001"/>
        <dbReference type="Rhea" id="RHEA-COMP:18002"/>
        <dbReference type="ChEBI" id="CHEBI:15378"/>
        <dbReference type="ChEBI" id="CHEBI:29033"/>
        <dbReference type="ChEBI" id="CHEBI:33723"/>
        <dbReference type="ChEBI" id="CHEBI:47402"/>
        <dbReference type="ChEBI" id="CHEBI:57540"/>
        <dbReference type="ChEBI" id="CHEBI:57945"/>
        <dbReference type="ChEBI" id="CHEBI:83228"/>
    </reaction>
</comment>
<evidence type="ECO:0000256" key="5">
    <source>
        <dbReference type="ARBA" id="ARBA00036267"/>
    </source>
</evidence>
<dbReference type="GO" id="GO:0046872">
    <property type="term" value="F:metal ion binding"/>
    <property type="evidence" value="ECO:0007669"/>
    <property type="project" value="UniProtKB-KW"/>
</dbReference>
<feature type="compositionally biased region" description="Basic and acidic residues" evidence="8">
    <location>
        <begin position="56"/>
        <end position="78"/>
    </location>
</feature>
<accession>F4QB69</accession>
<evidence type="ECO:0000256" key="8">
    <source>
        <dbReference type="SAM" id="MobiDB-lite"/>
    </source>
</evidence>
<dbReference type="Proteomes" id="UP000007797">
    <property type="component" value="Unassembled WGS sequence"/>
</dbReference>
<evidence type="ECO:0000259" key="9">
    <source>
        <dbReference type="PROSITE" id="PS51074"/>
    </source>
</evidence>
<dbReference type="Pfam" id="PF05207">
    <property type="entry name" value="Zn_ribbon_CSL"/>
    <property type="match status" value="1"/>
</dbReference>
<evidence type="ECO:0000256" key="7">
    <source>
        <dbReference type="ARBA" id="ARBA00048125"/>
    </source>
</evidence>
<organism evidence="10 11">
    <name type="scientific">Cavenderia fasciculata</name>
    <name type="common">Slime mold</name>
    <name type="synonym">Dictyostelium fasciculatum</name>
    <dbReference type="NCBI Taxonomy" id="261658"/>
    <lineage>
        <taxon>Eukaryota</taxon>
        <taxon>Amoebozoa</taxon>
        <taxon>Evosea</taxon>
        <taxon>Eumycetozoa</taxon>
        <taxon>Dictyostelia</taxon>
        <taxon>Acytosteliales</taxon>
        <taxon>Cavenderiaceae</taxon>
        <taxon>Cavenderia</taxon>
    </lineage>
</organism>
<name>F4QB69_CACFS</name>
<reference evidence="11" key="1">
    <citation type="journal article" date="2011" name="Genome Res.">
        <title>Phylogeny-wide analysis of social amoeba genomes highlights ancient origins for complex intercellular communication.</title>
        <authorList>
            <person name="Heidel A.J."/>
            <person name="Lawal H.M."/>
            <person name="Felder M."/>
            <person name="Schilde C."/>
            <person name="Helps N.R."/>
            <person name="Tunggal B."/>
            <person name="Rivero F."/>
            <person name="John U."/>
            <person name="Schleicher M."/>
            <person name="Eichinger L."/>
            <person name="Platzer M."/>
            <person name="Noegel A.A."/>
            <person name="Schaap P."/>
            <person name="Gloeckner G."/>
        </authorList>
    </citation>
    <scope>NUCLEOTIDE SEQUENCE [LARGE SCALE GENOMIC DNA]</scope>
    <source>
        <strain evidence="11">SH3</strain>
    </source>
</reference>
<comment type="catalytic activity">
    <reaction evidence="5">
        <text>[3Fe-4S](1+)-[protein] + Fe(2+)-[Dph3] = [3Fe-4S](0)-[protein] + Fe(3+)-[Dph3]</text>
        <dbReference type="Rhea" id="RHEA:71235"/>
        <dbReference type="Rhea" id="RHEA-COMP:17996"/>
        <dbReference type="Rhea" id="RHEA-COMP:17997"/>
        <dbReference type="Rhea" id="RHEA-COMP:18002"/>
        <dbReference type="Rhea" id="RHEA-COMP:18003"/>
        <dbReference type="ChEBI" id="CHEBI:29033"/>
        <dbReference type="ChEBI" id="CHEBI:29034"/>
        <dbReference type="ChEBI" id="CHEBI:33751"/>
        <dbReference type="ChEBI" id="CHEBI:47402"/>
        <dbReference type="ChEBI" id="CHEBI:83228"/>
    </reaction>
</comment>
<dbReference type="KEGG" id="dfa:DFA_10714"/>
<sequence>MTTIIIMNQLIFIINSLQSNLKLFIFNITKNLYRPAQSSSWNTTIRLSRNAFQMGEKEEQKNIENKDDNKNNNDEVDKSTTPTSTDKPETSTAKEPIVLVDVSELEAKHANSFYDEVEIEDMEFNEEERVFYYPCPCGDRFVITEEEILAGEEVAKCPSCSLLIKVIYSPEDFIIEEDS</sequence>
<feature type="region of interest" description="Disordered" evidence="8">
    <location>
        <begin position="56"/>
        <end position="93"/>
    </location>
</feature>
<dbReference type="STRING" id="1054147.F4QB69"/>
<proteinExistence type="inferred from homology"/>
<evidence type="ECO:0000256" key="1">
    <source>
        <dbReference type="ARBA" id="ARBA00005156"/>
    </source>
</evidence>
<protein>
    <recommendedName>
        <fullName evidence="6">Diphthamide biosynthesis protein 3</fullName>
    </recommendedName>
</protein>
<dbReference type="InterPro" id="IPR044248">
    <property type="entry name" value="DPH3/4-like"/>
</dbReference>
<dbReference type="SUPFAM" id="SSF144217">
    <property type="entry name" value="CSL zinc finger"/>
    <property type="match status" value="1"/>
</dbReference>